<protein>
    <submittedName>
        <fullName evidence="2">Uncharacterized protein</fullName>
    </submittedName>
</protein>
<evidence type="ECO:0000256" key="1">
    <source>
        <dbReference type="SAM" id="SignalP"/>
    </source>
</evidence>
<name>A0ABY7VEN3_9GAMM</name>
<accession>A0ABY7VEN3</accession>
<gene>
    <name evidence="2" type="ORF">H3N35_25955</name>
</gene>
<evidence type="ECO:0000313" key="3">
    <source>
        <dbReference type="Proteomes" id="UP001215231"/>
    </source>
</evidence>
<feature type="chain" id="PRO_5047470238" evidence="1">
    <location>
        <begin position="24"/>
        <end position="293"/>
    </location>
</feature>
<sequence length="293" mass="31467">MFKKRLSLTALACAFAFSANSNAQDHTYLIDCGQSCNDLHQVVGEIIALESQPFSSNDMFKLLDSGIEVNSITYQQYLSDTDNTPNFLQEIIPADSFGTENALACESDRDYDCEAWNDYTGAYKSYIVALQNQVYDFEWSYSLTQSDIDAIDTAARLQYNFSVGVATSLPATRLVSMLVQGLQVSIGKIASHLMASGVTNVIIGELFRGPAKTKLKAGDVVVVKKGRIVSIVRNGIAYSPATLTGTGSGSGGSGSGGSSSNYGSGTDLTEIPYKPLTCYSRIHGGDYVRVPCV</sequence>
<feature type="signal peptide" evidence="1">
    <location>
        <begin position="1"/>
        <end position="23"/>
    </location>
</feature>
<organism evidence="2 3">
    <name type="scientific">Thalassomonas haliotis</name>
    <dbReference type="NCBI Taxonomy" id="485448"/>
    <lineage>
        <taxon>Bacteria</taxon>
        <taxon>Pseudomonadati</taxon>
        <taxon>Pseudomonadota</taxon>
        <taxon>Gammaproteobacteria</taxon>
        <taxon>Alteromonadales</taxon>
        <taxon>Colwelliaceae</taxon>
        <taxon>Thalassomonas</taxon>
    </lineage>
</organism>
<proteinExistence type="predicted"/>
<evidence type="ECO:0000313" key="2">
    <source>
        <dbReference type="EMBL" id="WDE11604.1"/>
    </source>
</evidence>
<keyword evidence="3" id="KW-1185">Reference proteome</keyword>
<dbReference type="Proteomes" id="UP001215231">
    <property type="component" value="Chromosome"/>
</dbReference>
<keyword evidence="1" id="KW-0732">Signal</keyword>
<reference evidence="2 3" key="1">
    <citation type="journal article" date="2022" name="Mar. Drugs">
        <title>Bioassay-Guided Fractionation Leads to the Detection of Cholic Acid Generated by the Rare Thalassomonas sp.</title>
        <authorList>
            <person name="Pheiffer F."/>
            <person name="Schneider Y.K."/>
            <person name="Hansen E.H."/>
            <person name="Andersen J.H."/>
            <person name="Isaksson J."/>
            <person name="Busche T."/>
            <person name="R C."/>
            <person name="Kalinowski J."/>
            <person name="Zyl L.V."/>
            <person name="Trindade M."/>
        </authorList>
    </citation>
    <scope>NUCLEOTIDE SEQUENCE [LARGE SCALE GENOMIC DNA]</scope>
    <source>
        <strain evidence="2 3">A5K-61T</strain>
    </source>
</reference>
<dbReference type="EMBL" id="CP059693">
    <property type="protein sequence ID" value="WDE11604.1"/>
    <property type="molecule type" value="Genomic_DNA"/>
</dbReference>
<dbReference type="RefSeq" id="WP_274051762.1">
    <property type="nucleotide sequence ID" value="NZ_CP059693.1"/>
</dbReference>